<dbReference type="PROSITE" id="PS50088">
    <property type="entry name" value="ANK_REPEAT"/>
    <property type="match status" value="5"/>
</dbReference>
<feature type="compositionally biased region" description="Polar residues" evidence="4">
    <location>
        <begin position="411"/>
        <end position="423"/>
    </location>
</feature>
<comment type="caution">
    <text evidence="5">The sequence shown here is derived from an EMBL/GenBank/DDBJ whole genome shotgun (WGS) entry which is preliminary data.</text>
</comment>
<feature type="compositionally biased region" description="Low complexity" evidence="4">
    <location>
        <begin position="264"/>
        <end position="285"/>
    </location>
</feature>
<dbReference type="SUPFAM" id="SSF48403">
    <property type="entry name" value="Ankyrin repeat"/>
    <property type="match status" value="1"/>
</dbReference>
<dbReference type="PRINTS" id="PR01415">
    <property type="entry name" value="ANKYRIN"/>
</dbReference>
<feature type="repeat" description="ANK" evidence="3">
    <location>
        <begin position="78"/>
        <end position="110"/>
    </location>
</feature>
<feature type="compositionally biased region" description="Basic and acidic residues" evidence="4">
    <location>
        <begin position="372"/>
        <end position="383"/>
    </location>
</feature>
<feature type="non-terminal residue" evidence="5">
    <location>
        <position position="1"/>
    </location>
</feature>
<dbReference type="InterPro" id="IPR036770">
    <property type="entry name" value="Ankyrin_rpt-contain_sf"/>
</dbReference>
<feature type="compositionally biased region" description="Basic and acidic residues" evidence="4">
    <location>
        <begin position="395"/>
        <end position="405"/>
    </location>
</feature>
<dbReference type="AlphaFoldDB" id="A0AAD7ZN72"/>
<feature type="repeat" description="ANK" evidence="3">
    <location>
        <begin position="45"/>
        <end position="77"/>
    </location>
</feature>
<feature type="compositionally biased region" description="Basic and acidic residues" evidence="4">
    <location>
        <begin position="336"/>
        <end position="345"/>
    </location>
</feature>
<dbReference type="SMART" id="SM00248">
    <property type="entry name" value="ANK"/>
    <property type="match status" value="5"/>
</dbReference>
<evidence type="ECO:0000256" key="3">
    <source>
        <dbReference type="PROSITE-ProRule" id="PRU00023"/>
    </source>
</evidence>
<feature type="compositionally biased region" description="Basic and acidic residues" evidence="4">
    <location>
        <begin position="657"/>
        <end position="667"/>
    </location>
</feature>
<proteinExistence type="predicted"/>
<feature type="repeat" description="ANK" evidence="3">
    <location>
        <begin position="111"/>
        <end position="143"/>
    </location>
</feature>
<feature type="compositionally biased region" description="Polar residues" evidence="4">
    <location>
        <begin position="362"/>
        <end position="371"/>
    </location>
</feature>
<feature type="region of interest" description="Disordered" evidence="4">
    <location>
        <begin position="640"/>
        <end position="740"/>
    </location>
</feature>
<keyword evidence="2 3" id="KW-0040">ANK repeat</keyword>
<dbReference type="GO" id="GO:0010468">
    <property type="term" value="P:regulation of gene expression"/>
    <property type="evidence" value="ECO:0007669"/>
    <property type="project" value="TreeGrafter"/>
</dbReference>
<dbReference type="PANTHER" id="PTHR24124">
    <property type="entry name" value="ANKYRIN REPEAT FAMILY A"/>
    <property type="match status" value="1"/>
</dbReference>
<feature type="compositionally biased region" description="Basic and acidic residues" evidence="4">
    <location>
        <begin position="569"/>
        <end position="584"/>
    </location>
</feature>
<dbReference type="InterPro" id="IPR002110">
    <property type="entry name" value="Ankyrin_rpt"/>
</dbReference>
<dbReference type="EMBL" id="JASPKZ010007523">
    <property type="protein sequence ID" value="KAJ9583824.1"/>
    <property type="molecule type" value="Genomic_DNA"/>
</dbReference>
<evidence type="ECO:0000256" key="4">
    <source>
        <dbReference type="SAM" id="MobiDB-lite"/>
    </source>
</evidence>
<keyword evidence="6" id="KW-1185">Reference proteome</keyword>
<evidence type="ECO:0000313" key="5">
    <source>
        <dbReference type="EMBL" id="KAJ9583824.1"/>
    </source>
</evidence>
<gene>
    <name evidence="5" type="ORF">L9F63_021827</name>
</gene>
<feature type="compositionally biased region" description="Basic and acidic residues" evidence="4">
    <location>
        <begin position="694"/>
        <end position="729"/>
    </location>
</feature>
<feature type="repeat" description="ANK" evidence="3">
    <location>
        <begin position="144"/>
        <end position="176"/>
    </location>
</feature>
<feature type="compositionally biased region" description="Polar residues" evidence="4">
    <location>
        <begin position="491"/>
        <end position="502"/>
    </location>
</feature>
<keyword evidence="1" id="KW-0677">Repeat</keyword>
<feature type="repeat" description="ANK" evidence="3">
    <location>
        <begin position="12"/>
        <end position="44"/>
    </location>
</feature>
<reference evidence="5" key="2">
    <citation type="submission" date="2023-05" db="EMBL/GenBank/DDBJ databases">
        <authorList>
            <person name="Fouks B."/>
        </authorList>
    </citation>
    <scope>NUCLEOTIDE SEQUENCE</scope>
    <source>
        <strain evidence="5">Stay&amp;Tobe</strain>
        <tissue evidence="5">Testes</tissue>
    </source>
</reference>
<dbReference type="Pfam" id="PF00023">
    <property type="entry name" value="Ank"/>
    <property type="match status" value="1"/>
</dbReference>
<protein>
    <submittedName>
        <fullName evidence="5">Uncharacterized protein</fullName>
    </submittedName>
</protein>
<dbReference type="PANTHER" id="PTHR24124:SF14">
    <property type="entry name" value="CHROMOSOME UNDETERMINED SCAFFOLD_25, WHOLE GENOME SHOTGUN SEQUENCE"/>
    <property type="match status" value="1"/>
</dbReference>
<dbReference type="Pfam" id="PF12796">
    <property type="entry name" value="Ank_2"/>
    <property type="match status" value="2"/>
</dbReference>
<evidence type="ECO:0000313" key="6">
    <source>
        <dbReference type="Proteomes" id="UP001233999"/>
    </source>
</evidence>
<evidence type="ECO:0000256" key="1">
    <source>
        <dbReference type="ARBA" id="ARBA00022737"/>
    </source>
</evidence>
<sequence>MRKIDIDVIDKNNRTPLHLAAAQGHANIVWFLLGNKANMNICDKEGKTPFLKAIECGHKETIQIMLERGVDINTIDYTGNSGLHIAAKQGFYEIASMLLKQGANFESSNNFGEFPLHIATVAENKDMVELLLRYGSSVNVVDRDNRSPLMFAAKCGSMTLVQLFLEYGAQRAVMDSNDWTAEDYALMGGHQDIAAELKSPSERMIMSYADKSEEASGHTLGIITAKKRSISDASLPPDPPEKDKEETKQSEEADNSDTWNDSQLSDSSLKQKGGGLKLSKFLPPSSDDEISEESSQSPRVQEMKDEEIQDSPRSCVIPPPCKPPRSWDLIQSGVIDDPKVLEPRRRSLLPLGSLRSRRESFNESPSGAESSSFHDDSPHRGQGDADQWLGNQSFRKSDDKRDSLTRRHLNLSENEGSKDSPSTKYEEIQLKSVNEQEDKRKDTKELSVTLGPGGDANAKNSRGSLKGSDSASDWDSDDSLPLDNYPPVANVTISPADDTNSPLKVFRVIKSSDLKIPDNDDDFKDGSPYSLNSEKRGRFLMRAPSIDLTDDDTETGRKHSHSSASSEPGKQKSENKEESADDKNLSASGTLGRDGTLRGYEEVWESNPHLPPTNTVLPIGLPETHITIKEELEESLVWSSPKFDGNRIPPRPQYPKEISEKWNKNEDNLLYPSPRFDQKSKSEDLPDNSYITEGTKKQTSLDDCSRKNGLKMESRSLDDLEPQKVDLKAPRTRKHSRQQSISLQSWTQIERMIEENKRINAQLRCYDEALRDLAHQPLGSKKQGHSSLPSTSEFGMRELAQTAIVKRQGSLSLPRTCEIPDLAAVANEEYLSLPRSNELIDEAFKEIGQSADPTPPPRHKKSRSRRRAEIDLAIFSLHLAGASSILVCNIQLLTDSLSNDNIVVPLIIFF</sequence>
<name>A0AAD7ZN72_DIPPU</name>
<dbReference type="PROSITE" id="PS50297">
    <property type="entry name" value="ANK_REP_REGION"/>
    <property type="match status" value="5"/>
</dbReference>
<feature type="compositionally biased region" description="Basic and acidic residues" evidence="4">
    <location>
        <begin position="424"/>
        <end position="445"/>
    </location>
</feature>
<dbReference type="GO" id="GO:0005634">
    <property type="term" value="C:nucleus"/>
    <property type="evidence" value="ECO:0007669"/>
    <property type="project" value="TreeGrafter"/>
</dbReference>
<feature type="region of interest" description="Disordered" evidence="4">
    <location>
        <begin position="226"/>
        <end position="619"/>
    </location>
</feature>
<organism evidence="5 6">
    <name type="scientific">Diploptera punctata</name>
    <name type="common">Pacific beetle cockroach</name>
    <dbReference type="NCBI Taxonomy" id="6984"/>
    <lineage>
        <taxon>Eukaryota</taxon>
        <taxon>Metazoa</taxon>
        <taxon>Ecdysozoa</taxon>
        <taxon>Arthropoda</taxon>
        <taxon>Hexapoda</taxon>
        <taxon>Insecta</taxon>
        <taxon>Pterygota</taxon>
        <taxon>Neoptera</taxon>
        <taxon>Polyneoptera</taxon>
        <taxon>Dictyoptera</taxon>
        <taxon>Blattodea</taxon>
        <taxon>Blaberoidea</taxon>
        <taxon>Blaberidae</taxon>
        <taxon>Diplopterinae</taxon>
        <taxon>Diploptera</taxon>
    </lineage>
</organism>
<dbReference type="Proteomes" id="UP001233999">
    <property type="component" value="Unassembled WGS sequence"/>
</dbReference>
<accession>A0AAD7ZN72</accession>
<dbReference type="Gene3D" id="1.25.40.20">
    <property type="entry name" value="Ankyrin repeat-containing domain"/>
    <property type="match status" value="2"/>
</dbReference>
<evidence type="ECO:0000256" key="2">
    <source>
        <dbReference type="ARBA" id="ARBA00023043"/>
    </source>
</evidence>
<feature type="compositionally biased region" description="Basic and acidic residues" evidence="4">
    <location>
        <begin position="239"/>
        <end position="251"/>
    </location>
</feature>
<reference evidence="5" key="1">
    <citation type="journal article" date="2023" name="IScience">
        <title>Live-bearing cockroach genome reveals convergent evolutionary mechanisms linked to viviparity in insects and beyond.</title>
        <authorList>
            <person name="Fouks B."/>
            <person name="Harrison M.C."/>
            <person name="Mikhailova A.A."/>
            <person name="Marchal E."/>
            <person name="English S."/>
            <person name="Carruthers M."/>
            <person name="Jennings E.C."/>
            <person name="Chiamaka E.L."/>
            <person name="Frigard R.A."/>
            <person name="Pippel M."/>
            <person name="Attardo G.M."/>
            <person name="Benoit J.B."/>
            <person name="Bornberg-Bauer E."/>
            <person name="Tobe S.S."/>
        </authorList>
    </citation>
    <scope>NUCLEOTIDE SEQUENCE</scope>
    <source>
        <strain evidence="5">Stay&amp;Tobe</strain>
    </source>
</reference>